<evidence type="ECO:0000256" key="4">
    <source>
        <dbReference type="ARBA" id="ARBA00022763"/>
    </source>
</evidence>
<keyword evidence="3" id="KW-0547">Nucleotide-binding</keyword>
<protein>
    <recommendedName>
        <fullName evidence="15">Helicase ATP-binding domain-containing protein</fullName>
    </recommendedName>
</protein>
<dbReference type="AlphaFoldDB" id="A0A2T0B3C3"/>
<evidence type="ECO:0000256" key="14">
    <source>
        <dbReference type="ARBA" id="ARBA00038058"/>
    </source>
</evidence>
<keyword evidence="6" id="KW-0347">Helicase</keyword>
<dbReference type="Pfam" id="PF06733">
    <property type="entry name" value="DEAD_2"/>
    <property type="match status" value="1"/>
</dbReference>
<evidence type="ECO:0000259" key="15">
    <source>
        <dbReference type="PROSITE" id="PS51193"/>
    </source>
</evidence>
<dbReference type="GO" id="GO:0003677">
    <property type="term" value="F:DNA binding"/>
    <property type="evidence" value="ECO:0007669"/>
    <property type="project" value="UniProtKB-KW"/>
</dbReference>
<keyword evidence="13" id="KW-0413">Isomerase</keyword>
<dbReference type="InterPro" id="IPR006555">
    <property type="entry name" value="ATP-dep_Helicase_C"/>
</dbReference>
<dbReference type="Pfam" id="PF12705">
    <property type="entry name" value="PDDEXK_1"/>
    <property type="match status" value="1"/>
</dbReference>
<reference evidence="16 17" key="1">
    <citation type="submission" date="2018-03" db="EMBL/GenBank/DDBJ databases">
        <title>Genome sequence of Clostridium liquoris DSM 100320.</title>
        <authorList>
            <person name="Poehlein A."/>
            <person name="Daniel R."/>
        </authorList>
    </citation>
    <scope>NUCLEOTIDE SEQUENCE [LARGE SCALE GENOMIC DNA]</scope>
    <source>
        <strain evidence="16 17">DSM 100320</strain>
    </source>
</reference>
<keyword evidence="4" id="KW-0227">DNA damage</keyword>
<dbReference type="GO" id="GO:0051539">
    <property type="term" value="F:4 iron, 4 sulfur cluster binding"/>
    <property type="evidence" value="ECO:0007669"/>
    <property type="project" value="UniProtKB-KW"/>
</dbReference>
<dbReference type="InterPro" id="IPR027417">
    <property type="entry name" value="P-loop_NTPase"/>
</dbReference>
<evidence type="ECO:0000256" key="9">
    <source>
        <dbReference type="ARBA" id="ARBA00023004"/>
    </source>
</evidence>
<sequence>MDNEVKISVRNLVEFILRSGDLDSTFVGSSRAVDGTRIHQKIQKNKGDNYLAEVSLKHTIEYGDMFITVEGRADGIIKEENSVIIDEIKSTTRDLDKIDEGYNPLHFAQAKCYAYIYAKKNSMENIGVQLTYCQVDTGKIKYILKEYSLKELEDFFYSLIGKYFIWADYTRRWTEKRDKSIKGLPFPFENYRQGQRELAVGVYRTIFQSKNIFIQAPTGIGKTISTIFPGIKAMGEGLISKIFYLTAKTITSSVAMETFNKMEDKGIQFKVVTLTAKEKICFNEKTTCNAEQCQYAKGHFDRVNKVIMEILKKENLINRTVIEKYAKEYRVCPFELSLDLTLWADCVICDYNYVFDPRVYLKRFFDGGKEDFLFLIDESHNLVDRGRNMFSAELKKEDFLRGKKLTKDSSPKLYKVLNKLNSYMLDMSKRCNEQGFYMQKEEPLEIYSLLRSFVKEGEDWLKGNEKGEGYEEILQLYFNILAFLRISEFYNESYVTYVQKDIKETKIKLFCLDPSKLLREGINRGKSAIFFSATLTPIGYFKDILGGEEDDYSMRFPSPFPVENRALMIAGNISTRYKNRGNSIYKIVEYIKAFIYGKKGNYLVFFPSYKYMNMVLKAFEQECKDVKIIVQNSSMKEEEREEFLNNFNENGEETLVAFSVLGGIFSEGIDLKGERLSGAVIVGVGLPQICFERDIIMNYFNEKNNKGYEYAYMYPGMNKVLQAAGRVIRSEKDRGAILLIDDRFVSRSYVNLFPKEWMNNIIVRKSEDVENVLDQFWRA</sequence>
<dbReference type="Gene3D" id="3.90.320.10">
    <property type="match status" value="1"/>
</dbReference>
<evidence type="ECO:0000313" key="17">
    <source>
        <dbReference type="Proteomes" id="UP000239706"/>
    </source>
</evidence>
<dbReference type="InterPro" id="IPR045028">
    <property type="entry name" value="DinG/Rad3-like"/>
</dbReference>
<dbReference type="InterPro" id="IPR038726">
    <property type="entry name" value="PDDEXK_AddAB-type"/>
</dbReference>
<dbReference type="GO" id="GO:0004527">
    <property type="term" value="F:exonuclease activity"/>
    <property type="evidence" value="ECO:0007669"/>
    <property type="project" value="UniProtKB-KW"/>
</dbReference>
<evidence type="ECO:0000256" key="7">
    <source>
        <dbReference type="ARBA" id="ARBA00022839"/>
    </source>
</evidence>
<evidence type="ECO:0000256" key="5">
    <source>
        <dbReference type="ARBA" id="ARBA00022801"/>
    </source>
</evidence>
<dbReference type="GO" id="GO:0046872">
    <property type="term" value="F:metal ion binding"/>
    <property type="evidence" value="ECO:0007669"/>
    <property type="project" value="UniProtKB-KW"/>
</dbReference>
<dbReference type="PANTHER" id="PTHR11472:SF34">
    <property type="entry name" value="REGULATOR OF TELOMERE ELONGATION HELICASE 1"/>
    <property type="match status" value="1"/>
</dbReference>
<evidence type="ECO:0000256" key="8">
    <source>
        <dbReference type="ARBA" id="ARBA00022840"/>
    </source>
</evidence>
<keyword evidence="12" id="KW-0234">DNA repair</keyword>
<comment type="caution">
    <text evidence="16">The sequence shown here is derived from an EMBL/GenBank/DDBJ whole genome shotgun (WGS) entry which is preliminary data.</text>
</comment>
<dbReference type="RefSeq" id="WP_423236797.1">
    <property type="nucleotide sequence ID" value="NZ_PVXO01000047.1"/>
</dbReference>
<keyword evidence="7" id="KW-0269">Exonuclease</keyword>
<dbReference type="Gene3D" id="1.10.30.20">
    <property type="entry name" value="Bacterial XPD DNA helicase, FeS cluster domain"/>
    <property type="match status" value="1"/>
</dbReference>
<proteinExistence type="inferred from homology"/>
<dbReference type="PROSITE" id="PS51193">
    <property type="entry name" value="HELICASE_ATP_BIND_2"/>
    <property type="match status" value="1"/>
</dbReference>
<evidence type="ECO:0000256" key="3">
    <source>
        <dbReference type="ARBA" id="ARBA00022741"/>
    </source>
</evidence>
<dbReference type="GO" id="GO:0005524">
    <property type="term" value="F:ATP binding"/>
    <property type="evidence" value="ECO:0007669"/>
    <property type="project" value="UniProtKB-KW"/>
</dbReference>
<keyword evidence="17" id="KW-1185">Reference proteome</keyword>
<dbReference type="GO" id="GO:0043139">
    <property type="term" value="F:5'-3' DNA helicase activity"/>
    <property type="evidence" value="ECO:0007669"/>
    <property type="project" value="UniProtKB-EC"/>
</dbReference>
<evidence type="ECO:0000313" key="16">
    <source>
        <dbReference type="EMBL" id="PRR78313.1"/>
    </source>
</evidence>
<evidence type="ECO:0000256" key="13">
    <source>
        <dbReference type="ARBA" id="ARBA00023235"/>
    </source>
</evidence>
<dbReference type="InterPro" id="IPR010614">
    <property type="entry name" value="RAD3-like_helicase_DEAD"/>
</dbReference>
<dbReference type="Proteomes" id="UP000239706">
    <property type="component" value="Unassembled WGS sequence"/>
</dbReference>
<dbReference type="EMBL" id="PVXO01000047">
    <property type="protein sequence ID" value="PRR78313.1"/>
    <property type="molecule type" value="Genomic_DNA"/>
</dbReference>
<evidence type="ECO:0000256" key="11">
    <source>
        <dbReference type="ARBA" id="ARBA00023125"/>
    </source>
</evidence>
<dbReference type="Gene3D" id="1.10.275.40">
    <property type="match status" value="1"/>
</dbReference>
<keyword evidence="1" id="KW-0540">Nuclease</keyword>
<keyword evidence="11" id="KW-0238">DNA-binding</keyword>
<evidence type="ECO:0000256" key="6">
    <source>
        <dbReference type="ARBA" id="ARBA00022806"/>
    </source>
</evidence>
<dbReference type="SUPFAM" id="SSF52540">
    <property type="entry name" value="P-loop containing nucleoside triphosphate hydrolases"/>
    <property type="match status" value="2"/>
</dbReference>
<dbReference type="Pfam" id="PF13307">
    <property type="entry name" value="Helicase_C_2"/>
    <property type="match status" value="1"/>
</dbReference>
<dbReference type="InterPro" id="IPR014013">
    <property type="entry name" value="Helic_SF1/SF2_ATP-bd_DinG/Rad3"/>
</dbReference>
<keyword evidence="5" id="KW-0378">Hydrolase</keyword>
<dbReference type="Gene3D" id="3.40.50.300">
    <property type="entry name" value="P-loop containing nucleotide triphosphate hydrolases"/>
    <property type="match status" value="2"/>
</dbReference>
<comment type="similarity">
    <text evidence="14">Belongs to the helicase family. DinG subfamily.</text>
</comment>
<dbReference type="InterPro" id="IPR042493">
    <property type="entry name" value="XPD_DNA_FeS"/>
</dbReference>
<gene>
    <name evidence="16" type="ORF">CLLI_17400</name>
</gene>
<dbReference type="GO" id="GO:0016818">
    <property type="term" value="F:hydrolase activity, acting on acid anhydrides, in phosphorus-containing anhydrides"/>
    <property type="evidence" value="ECO:0007669"/>
    <property type="project" value="InterPro"/>
</dbReference>
<feature type="domain" description="Helicase ATP-binding" evidence="15">
    <location>
        <begin position="181"/>
        <end position="444"/>
    </location>
</feature>
<evidence type="ECO:0000256" key="1">
    <source>
        <dbReference type="ARBA" id="ARBA00022722"/>
    </source>
</evidence>
<dbReference type="PANTHER" id="PTHR11472">
    <property type="entry name" value="DNA REPAIR DEAD HELICASE RAD3/XP-D SUBFAMILY MEMBER"/>
    <property type="match status" value="1"/>
</dbReference>
<keyword evidence="2" id="KW-0479">Metal-binding</keyword>
<name>A0A2T0B3C3_9CLOT</name>
<evidence type="ECO:0000256" key="12">
    <source>
        <dbReference type="ARBA" id="ARBA00023204"/>
    </source>
</evidence>
<dbReference type="InterPro" id="IPR011604">
    <property type="entry name" value="PDDEXK-like_dom_sf"/>
</dbReference>
<accession>A0A2T0B3C3</accession>
<keyword evidence="8" id="KW-0067">ATP-binding</keyword>
<organism evidence="16 17">
    <name type="scientific">Clostridium liquoris</name>
    <dbReference type="NCBI Taxonomy" id="1289519"/>
    <lineage>
        <taxon>Bacteria</taxon>
        <taxon>Bacillati</taxon>
        <taxon>Bacillota</taxon>
        <taxon>Clostridia</taxon>
        <taxon>Eubacteriales</taxon>
        <taxon>Clostridiaceae</taxon>
        <taxon>Clostridium</taxon>
    </lineage>
</organism>
<dbReference type="SMART" id="SM00491">
    <property type="entry name" value="HELICc2"/>
    <property type="match status" value="1"/>
</dbReference>
<keyword evidence="10" id="KW-0411">Iron-sulfur</keyword>
<keyword evidence="9" id="KW-0408">Iron</keyword>
<dbReference type="GO" id="GO:0006281">
    <property type="term" value="P:DNA repair"/>
    <property type="evidence" value="ECO:0007669"/>
    <property type="project" value="UniProtKB-KW"/>
</dbReference>
<evidence type="ECO:0000256" key="2">
    <source>
        <dbReference type="ARBA" id="ARBA00022723"/>
    </source>
</evidence>
<evidence type="ECO:0000256" key="10">
    <source>
        <dbReference type="ARBA" id="ARBA00023014"/>
    </source>
</evidence>